<proteinExistence type="predicted"/>
<feature type="compositionally biased region" description="Basic and acidic residues" evidence="1">
    <location>
        <begin position="94"/>
        <end position="109"/>
    </location>
</feature>
<comment type="caution">
    <text evidence="2">The sequence shown here is derived from an EMBL/GenBank/DDBJ whole genome shotgun (WGS) entry which is preliminary data.</text>
</comment>
<reference evidence="2 3" key="1">
    <citation type="submission" date="2022-07" db="EMBL/GenBank/DDBJ databases">
        <title>Genome-wide signatures of adaptation to extreme environments.</title>
        <authorList>
            <person name="Cho C.H."/>
            <person name="Yoon H.S."/>
        </authorList>
    </citation>
    <scope>NUCLEOTIDE SEQUENCE [LARGE SCALE GENOMIC DNA]</scope>
    <source>
        <strain evidence="2 3">108.79 E11</strain>
    </source>
</reference>
<dbReference type="EMBL" id="JANCYU010000018">
    <property type="protein sequence ID" value="KAK4523664.1"/>
    <property type="molecule type" value="Genomic_DNA"/>
</dbReference>
<gene>
    <name evidence="2" type="ORF">GAYE_PCTG71G1560</name>
</gene>
<evidence type="ECO:0000313" key="2">
    <source>
        <dbReference type="EMBL" id="KAK4523664.1"/>
    </source>
</evidence>
<keyword evidence="3" id="KW-1185">Reference proteome</keyword>
<organism evidence="2 3">
    <name type="scientific">Galdieria yellowstonensis</name>
    <dbReference type="NCBI Taxonomy" id="3028027"/>
    <lineage>
        <taxon>Eukaryota</taxon>
        <taxon>Rhodophyta</taxon>
        <taxon>Bangiophyceae</taxon>
        <taxon>Galdieriales</taxon>
        <taxon>Galdieriaceae</taxon>
        <taxon>Galdieria</taxon>
    </lineage>
</organism>
<dbReference type="AlphaFoldDB" id="A0AAV9I8L7"/>
<sequence length="109" mass="13374">MTLSHVVWQTLKDYCFRVRLYLLRPYRKHIRELKREAENLKDELYQRHLVEEMRKNYQKDREAAMLMALNKYKQQKELQKAFRETLETSFSEKPGLHNADKETENSLKK</sequence>
<accession>A0AAV9I8L7</accession>
<dbReference type="Proteomes" id="UP001300502">
    <property type="component" value="Unassembled WGS sequence"/>
</dbReference>
<name>A0AAV9I8L7_9RHOD</name>
<feature type="region of interest" description="Disordered" evidence="1">
    <location>
        <begin position="89"/>
        <end position="109"/>
    </location>
</feature>
<protein>
    <submittedName>
        <fullName evidence="2">Uncharacterized protein</fullName>
    </submittedName>
</protein>
<evidence type="ECO:0000256" key="1">
    <source>
        <dbReference type="SAM" id="MobiDB-lite"/>
    </source>
</evidence>
<evidence type="ECO:0000313" key="3">
    <source>
        <dbReference type="Proteomes" id="UP001300502"/>
    </source>
</evidence>